<evidence type="ECO:0000313" key="2">
    <source>
        <dbReference type="Proteomes" id="UP000664628"/>
    </source>
</evidence>
<evidence type="ECO:0000313" key="1">
    <source>
        <dbReference type="EMBL" id="MBO0953317.1"/>
    </source>
</evidence>
<name>A0ABS3JTI2_9BACT</name>
<protein>
    <submittedName>
        <fullName evidence="1">Uncharacterized protein</fullName>
    </submittedName>
</protein>
<dbReference type="RefSeq" id="WP_207333269.1">
    <property type="nucleotide sequence ID" value="NZ_JAFMYW010000034.1"/>
</dbReference>
<dbReference type="EMBL" id="JAFMYW010000034">
    <property type="protein sequence ID" value="MBO0953317.1"/>
    <property type="molecule type" value="Genomic_DNA"/>
</dbReference>
<gene>
    <name evidence="1" type="ORF">J2I46_32405</name>
</gene>
<proteinExistence type="predicted"/>
<organism evidence="1 2">
    <name type="scientific">Fibrella forsythiae</name>
    <dbReference type="NCBI Taxonomy" id="2817061"/>
    <lineage>
        <taxon>Bacteria</taxon>
        <taxon>Pseudomonadati</taxon>
        <taxon>Bacteroidota</taxon>
        <taxon>Cytophagia</taxon>
        <taxon>Cytophagales</taxon>
        <taxon>Spirosomataceae</taxon>
        <taxon>Fibrella</taxon>
    </lineage>
</organism>
<comment type="caution">
    <text evidence="1">The sequence shown here is derived from an EMBL/GenBank/DDBJ whole genome shotgun (WGS) entry which is preliminary data.</text>
</comment>
<keyword evidence="2" id="KW-1185">Reference proteome</keyword>
<sequence length="116" mass="13129">MELTPDRINQLAILFFQRAVLLLVEGEEYAEHQHLLDIIPLHHQIAFLELLGAGTGLRDCFGELDAFLIWQDRTIPLLRQQGILLSTVSQQITMYLLDKQLKVGWPLAALPESASP</sequence>
<dbReference type="Proteomes" id="UP000664628">
    <property type="component" value="Unassembled WGS sequence"/>
</dbReference>
<accession>A0ABS3JTI2</accession>
<reference evidence="1 2" key="1">
    <citation type="submission" date="2021-03" db="EMBL/GenBank/DDBJ databases">
        <title>Fibrella sp. HMF5405 genome sequencing and assembly.</title>
        <authorList>
            <person name="Kang H."/>
            <person name="Kim H."/>
            <person name="Bae S."/>
            <person name="Joh K."/>
        </authorList>
    </citation>
    <scope>NUCLEOTIDE SEQUENCE [LARGE SCALE GENOMIC DNA]</scope>
    <source>
        <strain evidence="1 2">HMF5405</strain>
    </source>
</reference>